<dbReference type="SUPFAM" id="SSF141694">
    <property type="entry name" value="AF2212/PG0164-like"/>
    <property type="match status" value="1"/>
</dbReference>
<dbReference type="Pfam" id="PF13376">
    <property type="entry name" value="OmdA"/>
    <property type="match status" value="1"/>
</dbReference>
<dbReference type="Gene3D" id="2.40.30.100">
    <property type="entry name" value="AF2212/PG0164-like"/>
    <property type="match status" value="1"/>
</dbReference>
<comment type="caution">
    <text evidence="1">The sequence shown here is derived from an EMBL/GenBank/DDBJ whole genome shotgun (WGS) entry which is preliminary data.</text>
</comment>
<keyword evidence="2" id="KW-1185">Reference proteome</keyword>
<dbReference type="EMBL" id="JAQJCQ010000023">
    <property type="protein sequence ID" value="MEL4893654.1"/>
    <property type="molecule type" value="Genomic_DNA"/>
</dbReference>
<dbReference type="RefSeq" id="WP_342074765.1">
    <property type="nucleotide sequence ID" value="NZ_JAQJCQ010000023.1"/>
</dbReference>
<organism evidence="1 2">
    <name type="scientific">Xanthomonas protegens</name>
    <dbReference type="NCBI Taxonomy" id="3380705"/>
    <lineage>
        <taxon>Bacteria</taxon>
        <taxon>Pseudomonadati</taxon>
        <taxon>Pseudomonadota</taxon>
        <taxon>Gammaproteobacteria</taxon>
        <taxon>Lysobacterales</taxon>
        <taxon>Lysobacteraceae</taxon>
        <taxon>Xanthomonas</taxon>
    </lineage>
</organism>
<evidence type="ECO:0000313" key="2">
    <source>
        <dbReference type="Proteomes" id="UP001486626"/>
    </source>
</evidence>
<accession>A0ABU9LFR3</accession>
<sequence>MTGPADPIRFQGTLLRPATPPDASWCFLLLPAAASAALPTRGLVSVDGQFAGHPFQATLQPDGRGGHWLQVEETLRAAAAVEVGTTVALEIAPVAVEPEPAVPDDLARALAAHPPARAAWDTLTAVARRDWIFWIGSGKQVQTRVKRIASTCDMLAAGKRRVCCFDRSGMYSKAFAAPQAQCAG</sequence>
<dbReference type="Proteomes" id="UP001486626">
    <property type="component" value="Unassembled WGS sequence"/>
</dbReference>
<protein>
    <submittedName>
        <fullName evidence="1">YdeI/OmpD-associated family protein</fullName>
    </submittedName>
</protein>
<gene>
    <name evidence="1" type="ORF">PIQ37_19715</name>
</gene>
<dbReference type="InterPro" id="IPR015018">
    <property type="entry name" value="DUF1905"/>
</dbReference>
<evidence type="ECO:0000313" key="1">
    <source>
        <dbReference type="EMBL" id="MEL4893654.1"/>
    </source>
</evidence>
<proteinExistence type="predicted"/>
<reference evidence="1 2" key="1">
    <citation type="journal article" date="2024" name="FEMS Microbiol. Lett.">
        <title>Xanthomonas protegens sp. nov., a novel rice seed-associated bacterium, provides in vivo protection against X. oryzae pv. oryzae, the bacterial leaf blight pathogen.</title>
        <authorList>
            <person name="Rana R."/>
            <person name="Sharma A."/>
            <person name="Madhavan V.N."/>
            <person name="Korpole S."/>
            <person name="Sonti R.V."/>
            <person name="Patel H.K."/>
            <person name="Patil P.B."/>
        </authorList>
    </citation>
    <scope>NUCLEOTIDE SEQUENCE [LARGE SCALE GENOMIC DNA]</scope>
    <source>
        <strain evidence="1 2">PPL118</strain>
    </source>
</reference>
<name>A0ABU9LFR3_9XANT</name>
<dbReference type="InterPro" id="IPR037079">
    <property type="entry name" value="AF2212/PG0164-like_sf"/>
</dbReference>
<dbReference type="Pfam" id="PF08922">
    <property type="entry name" value="DUF1905"/>
    <property type="match status" value="1"/>
</dbReference>